<dbReference type="InterPro" id="IPR036568">
    <property type="entry name" value="GGCT-like_sf"/>
</dbReference>
<dbReference type="InterPro" id="IPR013024">
    <property type="entry name" value="GGCT-like"/>
</dbReference>
<dbReference type="SUPFAM" id="SSF110857">
    <property type="entry name" value="Gamma-glutamyl cyclotransferase-like"/>
    <property type="match status" value="1"/>
</dbReference>
<gene>
    <name evidence="2" type="ORF">METZ01_LOCUS178098</name>
</gene>
<dbReference type="Gene3D" id="3.10.490.10">
    <property type="entry name" value="Gamma-glutamyl cyclotransferase-like"/>
    <property type="match status" value="1"/>
</dbReference>
<dbReference type="PANTHER" id="PTHR12935:SF0">
    <property type="entry name" value="GAMMA-GLUTAMYLCYCLOTRANSFERASE"/>
    <property type="match status" value="1"/>
</dbReference>
<evidence type="ECO:0008006" key="3">
    <source>
        <dbReference type="Google" id="ProtNLM"/>
    </source>
</evidence>
<organism evidence="2">
    <name type="scientific">marine metagenome</name>
    <dbReference type="NCBI Taxonomy" id="408172"/>
    <lineage>
        <taxon>unclassified sequences</taxon>
        <taxon>metagenomes</taxon>
        <taxon>ecological metagenomes</taxon>
    </lineage>
</organism>
<feature type="non-terminal residue" evidence="2">
    <location>
        <position position="174"/>
    </location>
</feature>
<dbReference type="EMBL" id="UINC01034423">
    <property type="protein sequence ID" value="SVB25244.1"/>
    <property type="molecule type" value="Genomic_DNA"/>
</dbReference>
<dbReference type="PANTHER" id="PTHR12935">
    <property type="entry name" value="GAMMA-GLUTAMYLCYCLOTRANSFERASE"/>
    <property type="match status" value="1"/>
</dbReference>
<accession>A0A382CHC7</accession>
<keyword evidence="1" id="KW-0456">Lyase</keyword>
<dbReference type="GO" id="GO:0003839">
    <property type="term" value="F:gamma-glutamylcyclotransferase activity"/>
    <property type="evidence" value="ECO:0007669"/>
    <property type="project" value="InterPro"/>
</dbReference>
<dbReference type="Pfam" id="PF13772">
    <property type="entry name" value="AIG2_2"/>
    <property type="match status" value="1"/>
</dbReference>
<name>A0A382CHC7_9ZZZZ</name>
<dbReference type="InterPro" id="IPR017939">
    <property type="entry name" value="G-Glutamylcylcotransferase"/>
</dbReference>
<evidence type="ECO:0000313" key="2">
    <source>
        <dbReference type="EMBL" id="SVB25244.1"/>
    </source>
</evidence>
<reference evidence="2" key="1">
    <citation type="submission" date="2018-05" db="EMBL/GenBank/DDBJ databases">
        <authorList>
            <person name="Lanie J.A."/>
            <person name="Ng W.-L."/>
            <person name="Kazmierczak K.M."/>
            <person name="Andrzejewski T.M."/>
            <person name="Davidsen T.M."/>
            <person name="Wayne K.J."/>
            <person name="Tettelin H."/>
            <person name="Glass J.I."/>
            <person name="Rusch D."/>
            <person name="Podicherti R."/>
            <person name="Tsui H.-C.T."/>
            <person name="Winkler M.E."/>
        </authorList>
    </citation>
    <scope>NUCLEOTIDE SEQUENCE</scope>
</reference>
<dbReference type="CDD" id="cd06661">
    <property type="entry name" value="GGCT_like"/>
    <property type="match status" value="1"/>
</dbReference>
<dbReference type="AlphaFoldDB" id="A0A382CHC7"/>
<protein>
    <recommendedName>
        <fullName evidence="3">Gamma-glutamylcyclotransferase AIG2-like domain-containing protein</fullName>
    </recommendedName>
</protein>
<proteinExistence type="predicted"/>
<evidence type="ECO:0000256" key="1">
    <source>
        <dbReference type="ARBA" id="ARBA00023239"/>
    </source>
</evidence>
<sequence length="174" mass="19852">MKKLILFILFFIITGQSIAAEYDTGGKNPDNDDVIYYFGYGSNLNEDYMRQWTPSLKFVSLARLPNFEIQFRKYSTDLKGGISSIIEKPGGMVQGVVYTIEKLEMEALDILEDVPLGIYKRETFKVVAEDGIWYNADLYRVVNPKGPFTPSVKYLGYMIEGAKAQGINQPWIDY</sequence>